<keyword evidence="1" id="KW-0472">Membrane</keyword>
<dbReference type="EMBL" id="MU790540">
    <property type="protein sequence ID" value="KAJ3999367.1"/>
    <property type="molecule type" value="Genomic_DNA"/>
</dbReference>
<feature type="transmembrane region" description="Helical" evidence="1">
    <location>
        <begin position="6"/>
        <end position="24"/>
    </location>
</feature>
<name>A0ABQ8QL70_9AGAR</name>
<gene>
    <name evidence="2" type="ORF">F5050DRAFT_1687311</name>
</gene>
<evidence type="ECO:0000313" key="3">
    <source>
        <dbReference type="Proteomes" id="UP001163828"/>
    </source>
</evidence>
<keyword evidence="3" id="KW-1185">Reference proteome</keyword>
<organism evidence="2 3">
    <name type="scientific">Lentinula boryana</name>
    <dbReference type="NCBI Taxonomy" id="40481"/>
    <lineage>
        <taxon>Eukaryota</taxon>
        <taxon>Fungi</taxon>
        <taxon>Dikarya</taxon>
        <taxon>Basidiomycota</taxon>
        <taxon>Agaricomycotina</taxon>
        <taxon>Agaricomycetes</taxon>
        <taxon>Agaricomycetidae</taxon>
        <taxon>Agaricales</taxon>
        <taxon>Marasmiineae</taxon>
        <taxon>Omphalotaceae</taxon>
        <taxon>Lentinula</taxon>
    </lineage>
</organism>
<protein>
    <submittedName>
        <fullName evidence="2">Uncharacterized protein</fullName>
    </submittedName>
</protein>
<sequence>MGKRIGIWNILLAVSIISLLLIVYKAHSILREGRSSLIYALEPEGTNTTLHIDQQILLVSGLFPLSKSKHSAEDYRSWLTLFLGLVTTDVYFFTSPELAELVAEVRGSLPIIINTTFSSPFDIPPLVNLKEPYEKMHAIDRERSRHSPELYAIWNGKPYFLDEALKNSEKQYSYAFWTDAGSFRKEHAYKNWPDSARVEEVWNEGSKLSGVAKDDLLFFPMWEPPHASMRNWQDTLGPVDTDFSEGSFFGGSPQTVRWWKELFYLYHDHYLTEGIFVGKDQTLINALLLLHPTRVITVWVTDPDAPAHQGLITSVEGSLGSCGDNWYYYQFWLSDVQTRNRMRKLWNSISWFQWWKERSTCRLTRTLSVKDVLNRRFGAKWSPPTGSLPSVPSS</sequence>
<evidence type="ECO:0000256" key="1">
    <source>
        <dbReference type="SAM" id="Phobius"/>
    </source>
</evidence>
<reference evidence="2" key="1">
    <citation type="submission" date="2022-08" db="EMBL/GenBank/DDBJ databases">
        <authorList>
            <consortium name="DOE Joint Genome Institute"/>
            <person name="Min B."/>
            <person name="Riley R."/>
            <person name="Sierra-Patev S."/>
            <person name="Naranjo-Ortiz M."/>
            <person name="Looney B."/>
            <person name="Konkel Z."/>
            <person name="Slot J.C."/>
            <person name="Sakamoto Y."/>
            <person name="Steenwyk J.L."/>
            <person name="Rokas A."/>
            <person name="Carro J."/>
            <person name="Camarero S."/>
            <person name="Ferreira P."/>
            <person name="Molpeceres G."/>
            <person name="Ruiz-Duenas F.J."/>
            <person name="Serrano A."/>
            <person name="Henrissat B."/>
            <person name="Drula E."/>
            <person name="Hughes K.W."/>
            <person name="Mata J.L."/>
            <person name="Ishikawa N.K."/>
            <person name="Vargas-Isla R."/>
            <person name="Ushijima S."/>
            <person name="Smith C.A."/>
            <person name="Ahrendt S."/>
            <person name="Andreopoulos W."/>
            <person name="He G."/>
            <person name="Labutti K."/>
            <person name="Lipzen A."/>
            <person name="Ng V."/>
            <person name="Sandor L."/>
            <person name="Barry K."/>
            <person name="Martinez A.T."/>
            <person name="Xiao Y."/>
            <person name="Gibbons J.G."/>
            <person name="Terashima K."/>
            <person name="Hibbett D.S."/>
            <person name="Grigoriev I.V."/>
        </authorList>
    </citation>
    <scope>NUCLEOTIDE SEQUENCE</scope>
    <source>
        <strain evidence="2">TFB10827</strain>
    </source>
</reference>
<proteinExistence type="predicted"/>
<accession>A0ABQ8QL70</accession>
<evidence type="ECO:0000313" key="2">
    <source>
        <dbReference type="EMBL" id="KAJ3999367.1"/>
    </source>
</evidence>
<keyword evidence="1" id="KW-0812">Transmembrane</keyword>
<comment type="caution">
    <text evidence="2">The sequence shown here is derived from an EMBL/GenBank/DDBJ whole genome shotgun (WGS) entry which is preliminary data.</text>
</comment>
<dbReference type="Proteomes" id="UP001163828">
    <property type="component" value="Unassembled WGS sequence"/>
</dbReference>
<keyword evidence="1" id="KW-1133">Transmembrane helix</keyword>